<dbReference type="PANTHER" id="PTHR45786:SF66">
    <property type="entry name" value="HOOK MOTIF PROTEIN, PUTATIVE-RELATED"/>
    <property type="match status" value="1"/>
</dbReference>
<dbReference type="AlphaFoldDB" id="A0A2G2ZA37"/>
<name>A0A2G2ZA37_CAPAN</name>
<evidence type="ECO:0000313" key="1">
    <source>
        <dbReference type="EMBL" id="PHT78876.1"/>
    </source>
</evidence>
<dbReference type="Gramene" id="PHT78876">
    <property type="protein sequence ID" value="PHT78876"/>
    <property type="gene ID" value="T459_16928"/>
</dbReference>
<protein>
    <submittedName>
        <fullName evidence="1">Uncharacterized protein</fullName>
    </submittedName>
</protein>
<gene>
    <name evidence="1" type="ORF">T459_16928</name>
</gene>
<sequence length="192" mass="22129">MVAVPLKSRPRVANSDEAAERGERGRMVVVYRWSPAIRRGLDINKLHTEIVNDLKKMLDCHNVLAKTFRMIRDKFQEDRSSNVRLRLIGKRGTNERRYNLPTVSKVAALVVGDFELSRGDIVTEDIDRIISAKIPDELIDTHYYEVVEFFMMHGSCGPMRNYSPCIQDDRCTKHFPMKSVLKTTIDEDGYPI</sequence>
<organism evidence="1 2">
    <name type="scientific">Capsicum annuum</name>
    <name type="common">Capsicum pepper</name>
    <dbReference type="NCBI Taxonomy" id="4072"/>
    <lineage>
        <taxon>Eukaryota</taxon>
        <taxon>Viridiplantae</taxon>
        <taxon>Streptophyta</taxon>
        <taxon>Embryophyta</taxon>
        <taxon>Tracheophyta</taxon>
        <taxon>Spermatophyta</taxon>
        <taxon>Magnoliopsida</taxon>
        <taxon>eudicotyledons</taxon>
        <taxon>Gunneridae</taxon>
        <taxon>Pentapetalae</taxon>
        <taxon>asterids</taxon>
        <taxon>lamiids</taxon>
        <taxon>Solanales</taxon>
        <taxon>Solanaceae</taxon>
        <taxon>Solanoideae</taxon>
        <taxon>Capsiceae</taxon>
        <taxon>Capsicum</taxon>
    </lineage>
</organism>
<proteinExistence type="predicted"/>
<dbReference type="EMBL" id="AYRZ02000006">
    <property type="protein sequence ID" value="PHT78876.1"/>
    <property type="molecule type" value="Genomic_DNA"/>
</dbReference>
<reference evidence="1 2" key="2">
    <citation type="journal article" date="2017" name="Genome Biol.">
        <title>New reference genome sequences of hot pepper reveal the massive evolution of plant disease-resistance genes by retroduplication.</title>
        <authorList>
            <person name="Kim S."/>
            <person name="Park J."/>
            <person name="Yeom S.I."/>
            <person name="Kim Y.M."/>
            <person name="Seo E."/>
            <person name="Kim K.T."/>
            <person name="Kim M.S."/>
            <person name="Lee J.M."/>
            <person name="Cheong K."/>
            <person name="Shin H.S."/>
            <person name="Kim S.B."/>
            <person name="Han K."/>
            <person name="Lee J."/>
            <person name="Park M."/>
            <person name="Lee H.A."/>
            <person name="Lee H.Y."/>
            <person name="Lee Y."/>
            <person name="Oh S."/>
            <person name="Lee J.H."/>
            <person name="Choi E."/>
            <person name="Choi E."/>
            <person name="Lee S.E."/>
            <person name="Jeon J."/>
            <person name="Kim H."/>
            <person name="Choi G."/>
            <person name="Song H."/>
            <person name="Lee J."/>
            <person name="Lee S.C."/>
            <person name="Kwon J.K."/>
            <person name="Lee H.Y."/>
            <person name="Koo N."/>
            <person name="Hong Y."/>
            <person name="Kim R.W."/>
            <person name="Kang W.H."/>
            <person name="Huh J.H."/>
            <person name="Kang B.C."/>
            <person name="Yang T.J."/>
            <person name="Lee Y.H."/>
            <person name="Bennetzen J.L."/>
            <person name="Choi D."/>
        </authorList>
    </citation>
    <scope>NUCLEOTIDE SEQUENCE [LARGE SCALE GENOMIC DNA]</scope>
    <source>
        <strain evidence="2">cv. CM334</strain>
    </source>
</reference>
<evidence type="ECO:0000313" key="2">
    <source>
        <dbReference type="Proteomes" id="UP000222542"/>
    </source>
</evidence>
<accession>A0A2G2ZA37</accession>
<dbReference type="STRING" id="4072.A0A2G2ZA37"/>
<comment type="caution">
    <text evidence="1">The sequence shown here is derived from an EMBL/GenBank/DDBJ whole genome shotgun (WGS) entry which is preliminary data.</text>
</comment>
<dbReference type="Proteomes" id="UP000222542">
    <property type="component" value="Unassembled WGS sequence"/>
</dbReference>
<dbReference type="PANTHER" id="PTHR45786">
    <property type="entry name" value="DNA BINDING PROTEIN-LIKE"/>
    <property type="match status" value="1"/>
</dbReference>
<reference evidence="1 2" key="1">
    <citation type="journal article" date="2014" name="Nat. Genet.">
        <title>Genome sequence of the hot pepper provides insights into the evolution of pungency in Capsicum species.</title>
        <authorList>
            <person name="Kim S."/>
            <person name="Park M."/>
            <person name="Yeom S.I."/>
            <person name="Kim Y.M."/>
            <person name="Lee J.M."/>
            <person name="Lee H.A."/>
            <person name="Seo E."/>
            <person name="Choi J."/>
            <person name="Cheong K."/>
            <person name="Kim K.T."/>
            <person name="Jung K."/>
            <person name="Lee G.W."/>
            <person name="Oh S.K."/>
            <person name="Bae C."/>
            <person name="Kim S.B."/>
            <person name="Lee H.Y."/>
            <person name="Kim S.Y."/>
            <person name="Kim M.S."/>
            <person name="Kang B.C."/>
            <person name="Jo Y.D."/>
            <person name="Yang H.B."/>
            <person name="Jeong H.J."/>
            <person name="Kang W.H."/>
            <person name="Kwon J.K."/>
            <person name="Shin C."/>
            <person name="Lim J.Y."/>
            <person name="Park J.H."/>
            <person name="Huh J.H."/>
            <person name="Kim J.S."/>
            <person name="Kim B.D."/>
            <person name="Cohen O."/>
            <person name="Paran I."/>
            <person name="Suh M.C."/>
            <person name="Lee S.B."/>
            <person name="Kim Y.K."/>
            <person name="Shin Y."/>
            <person name="Noh S.J."/>
            <person name="Park J."/>
            <person name="Seo Y.S."/>
            <person name="Kwon S.Y."/>
            <person name="Kim H.A."/>
            <person name="Park J.M."/>
            <person name="Kim H.J."/>
            <person name="Choi S.B."/>
            <person name="Bosland P.W."/>
            <person name="Reeves G."/>
            <person name="Jo S.H."/>
            <person name="Lee B.W."/>
            <person name="Cho H.T."/>
            <person name="Choi H.S."/>
            <person name="Lee M.S."/>
            <person name="Yu Y."/>
            <person name="Do Choi Y."/>
            <person name="Park B.S."/>
            <person name="van Deynze A."/>
            <person name="Ashrafi H."/>
            <person name="Hill T."/>
            <person name="Kim W.T."/>
            <person name="Pai H.S."/>
            <person name="Ahn H.K."/>
            <person name="Yeam I."/>
            <person name="Giovannoni J.J."/>
            <person name="Rose J.K."/>
            <person name="Sorensen I."/>
            <person name="Lee S.J."/>
            <person name="Kim R.W."/>
            <person name="Choi I.Y."/>
            <person name="Choi B.S."/>
            <person name="Lim J.S."/>
            <person name="Lee Y.H."/>
            <person name="Choi D."/>
        </authorList>
    </citation>
    <scope>NUCLEOTIDE SEQUENCE [LARGE SCALE GENOMIC DNA]</scope>
    <source>
        <strain evidence="2">cv. CM334</strain>
    </source>
</reference>
<keyword evidence="2" id="KW-1185">Reference proteome</keyword>